<dbReference type="Proteomes" id="UP001162131">
    <property type="component" value="Unassembled WGS sequence"/>
</dbReference>
<dbReference type="CDD" id="cd00590">
    <property type="entry name" value="RRM_SF"/>
    <property type="match status" value="2"/>
</dbReference>
<dbReference type="SMART" id="SM00360">
    <property type="entry name" value="RRM"/>
    <property type="match status" value="2"/>
</dbReference>
<evidence type="ECO:0000259" key="2">
    <source>
        <dbReference type="PROSITE" id="PS50102"/>
    </source>
</evidence>
<accession>A0AAU9K770</accession>
<reference evidence="3" key="1">
    <citation type="submission" date="2021-09" db="EMBL/GenBank/DDBJ databases">
        <authorList>
            <consortium name="AG Swart"/>
            <person name="Singh M."/>
            <person name="Singh A."/>
            <person name="Seah K."/>
            <person name="Emmerich C."/>
        </authorList>
    </citation>
    <scope>NUCLEOTIDE SEQUENCE</scope>
    <source>
        <strain evidence="3">ATCC30299</strain>
    </source>
</reference>
<dbReference type="SUPFAM" id="SSF54928">
    <property type="entry name" value="RNA-binding domain, RBD"/>
    <property type="match status" value="2"/>
</dbReference>
<name>A0AAU9K770_9CILI</name>
<dbReference type="PROSITE" id="PS50102">
    <property type="entry name" value="RRM"/>
    <property type="match status" value="1"/>
</dbReference>
<feature type="domain" description="RRM" evidence="2">
    <location>
        <begin position="297"/>
        <end position="371"/>
    </location>
</feature>
<dbReference type="AlphaFoldDB" id="A0AAU9K770"/>
<gene>
    <name evidence="3" type="ORF">BSTOLATCC_MIC59590</name>
</gene>
<dbReference type="InterPro" id="IPR012677">
    <property type="entry name" value="Nucleotide-bd_a/b_plait_sf"/>
</dbReference>
<keyword evidence="4" id="KW-1185">Reference proteome</keyword>
<sequence>MISDKARYHKVIEYIYSHDKNIENIIEGIISQKIDKIINEKLQKFIPNIDTLNDKIFNLEESTSFEIQLRKEINENLENLILLSNESKISSNYLKQEIEKTQKSLEDQIAANSLEQKKSLCNEAKYLSMIDELKVQINNKSQQSLFYNQDEIESLKKKLGSLEKKVKELSSKAAEIESCTSSSEEECYLPTKIVRKSELWQNEGQKVKKNEICALKELFVYGIHNSDLRDFLNICGNVESIRALKCNSNDDQNMAIVKFKNIEGQINALNKSKAFYKDEQVHISTLNFKRTHNSFSYTILASNLPLSLSKYEIEDYFLEYGEIDQIDIVKDELGNSTGYAWIEFSEIEDVKELKKQNWISFDGRIIQIYYE</sequence>
<dbReference type="InterPro" id="IPR035979">
    <property type="entry name" value="RBD_domain_sf"/>
</dbReference>
<evidence type="ECO:0000313" key="4">
    <source>
        <dbReference type="Proteomes" id="UP001162131"/>
    </source>
</evidence>
<organism evidence="3 4">
    <name type="scientific">Blepharisma stoltei</name>
    <dbReference type="NCBI Taxonomy" id="1481888"/>
    <lineage>
        <taxon>Eukaryota</taxon>
        <taxon>Sar</taxon>
        <taxon>Alveolata</taxon>
        <taxon>Ciliophora</taxon>
        <taxon>Postciliodesmatophora</taxon>
        <taxon>Heterotrichea</taxon>
        <taxon>Heterotrichida</taxon>
        <taxon>Blepharismidae</taxon>
        <taxon>Blepharisma</taxon>
    </lineage>
</organism>
<evidence type="ECO:0000256" key="1">
    <source>
        <dbReference type="PROSITE-ProRule" id="PRU00176"/>
    </source>
</evidence>
<dbReference type="GO" id="GO:0003723">
    <property type="term" value="F:RNA binding"/>
    <property type="evidence" value="ECO:0007669"/>
    <property type="project" value="UniProtKB-UniRule"/>
</dbReference>
<comment type="caution">
    <text evidence="3">The sequence shown here is derived from an EMBL/GenBank/DDBJ whole genome shotgun (WGS) entry which is preliminary data.</text>
</comment>
<dbReference type="InterPro" id="IPR000504">
    <property type="entry name" value="RRM_dom"/>
</dbReference>
<keyword evidence="1" id="KW-0694">RNA-binding</keyword>
<evidence type="ECO:0000313" key="3">
    <source>
        <dbReference type="EMBL" id="CAG9333774.1"/>
    </source>
</evidence>
<protein>
    <recommendedName>
        <fullName evidence="2">RRM domain-containing protein</fullName>
    </recommendedName>
</protein>
<dbReference type="EMBL" id="CAJZBQ010000057">
    <property type="protein sequence ID" value="CAG9333774.1"/>
    <property type="molecule type" value="Genomic_DNA"/>
</dbReference>
<dbReference type="Gene3D" id="3.30.70.330">
    <property type="match status" value="2"/>
</dbReference>
<dbReference type="Pfam" id="PF00076">
    <property type="entry name" value="RRM_1"/>
    <property type="match status" value="1"/>
</dbReference>
<proteinExistence type="predicted"/>